<protein>
    <submittedName>
        <fullName evidence="3">Tetratricopeptide repeat protein</fullName>
    </submittedName>
</protein>
<feature type="domain" description="Orc1-like AAA ATPase" evidence="2">
    <location>
        <begin position="165"/>
        <end position="233"/>
    </location>
</feature>
<dbReference type="PANTHER" id="PTHR46082:SF6">
    <property type="entry name" value="AAA+ ATPASE DOMAIN-CONTAINING PROTEIN-RELATED"/>
    <property type="match status" value="1"/>
</dbReference>
<evidence type="ECO:0000313" key="3">
    <source>
        <dbReference type="EMBL" id="KAA0940440.1"/>
    </source>
</evidence>
<name>A0A5B0BEG7_9ACTN</name>
<dbReference type="NCBIfam" id="NF040586">
    <property type="entry name" value="FxSxx_TPR"/>
    <property type="match status" value="1"/>
</dbReference>
<keyword evidence="4" id="KW-1185">Reference proteome</keyword>
<dbReference type="Gene3D" id="1.25.40.10">
    <property type="entry name" value="Tetratricopeptide repeat domain"/>
    <property type="match status" value="3"/>
</dbReference>
<dbReference type="InterPro" id="IPR053137">
    <property type="entry name" value="NLR-like"/>
</dbReference>
<dbReference type="SUPFAM" id="SSF52540">
    <property type="entry name" value="P-loop containing nucleoside triphosphate hydrolases"/>
    <property type="match status" value="1"/>
</dbReference>
<dbReference type="Gene3D" id="3.40.50.300">
    <property type="entry name" value="P-loop containing nucleotide triphosphate hydrolases"/>
    <property type="match status" value="1"/>
</dbReference>
<dbReference type="SUPFAM" id="SSF48452">
    <property type="entry name" value="TPR-like"/>
    <property type="match status" value="3"/>
</dbReference>
<feature type="compositionally biased region" description="Basic and acidic residues" evidence="1">
    <location>
        <begin position="142"/>
        <end position="151"/>
    </location>
</feature>
<dbReference type="InterPro" id="IPR011990">
    <property type="entry name" value="TPR-like_helical_dom_sf"/>
</dbReference>
<dbReference type="Pfam" id="PF13374">
    <property type="entry name" value="TPR_10"/>
    <property type="match status" value="1"/>
</dbReference>
<accession>A0A5B0BEG7</accession>
<feature type="region of interest" description="Disordered" evidence="1">
    <location>
        <begin position="141"/>
        <end position="166"/>
    </location>
</feature>
<organism evidence="3 4">
    <name type="scientific">Streptomyces apricus</name>
    <dbReference type="NCBI Taxonomy" id="1828112"/>
    <lineage>
        <taxon>Bacteria</taxon>
        <taxon>Bacillati</taxon>
        <taxon>Actinomycetota</taxon>
        <taxon>Actinomycetes</taxon>
        <taxon>Kitasatosporales</taxon>
        <taxon>Streptomycetaceae</taxon>
        <taxon>Streptomyces</taxon>
    </lineage>
</organism>
<dbReference type="OrthoDB" id="580767at2"/>
<proteinExistence type="predicted"/>
<sequence length="991" mass="109734">MAHPLPVSVVYAGVSNGWAQWIAWVLAQEGCPVGQMRWSPLSRLPDVPALQTFFAQPGRVLLVLDDWYLRFDTDRNKEWAQVLYEVMPRLHDRVGAVTVTTRALPDEAVSLGAVTLRGVGPEEARRRVLAKVGLAPRLPYTRQERGPRYPEDPPAVTNAPRRNPRFTGREDLLNEVHDLLNSGNGRGCRVLLHGPPGVGKSQAAAEYARRFAGEYDLIWWVPAATKASAREGFAGLAREVGLGEGDQLTGQIEAVQAALERDEPGRWLIIFDGAEDVDGIEALLPSGHGQVLITAQTGRWSECGAHLRELPPFDRDESVAFARRRAPRLTESQAAELAAVLGDLPLVIDQSAAWIDAHPVADITDYVRTLGTAGPAGDAAERAARPTADVPPAHRQVWARTLAALAERSPAVHELLVLLTFFSPDMLPVRLLRLARPSDLPPHLAALVSEHGSWDTVLLTISDLTSMRVEFATDARQDSTSVVSLRVHRSFRDFIRDGLAPDTVREYAAAAARVLVAADPDEPGSPRNWHRYAEILPHLEPSGALESDDDDVRRMLLNCIDYLRVRGEYQDGWTLARRVLKRWRGTFEPTERRVLAVAHQEARMLRGLGRYEEAEQADRAVLTLFAEAGIEHGIALLRAQDGLGATLMARGRYDEARALYEQAARNAADWLDERYVPQTLQIRTNLALAMGMQGHYEESCTVHREVYDRRVGLLGSQARRTLQSGYYTARMLRLLGRLSEARSLQAYNVHLLRRTLDRAHRQTLLAEHNLALCLRRDGELEQARQTLRYARKRLVVLSGTDHPDVLMVSLDYAMLLRVLGERTKARGLAVTSAQAYADRLGELHPHAIGARNNSALLLLDDGEAEAARRLAEESTRQMEDAIGRGHVWTMGCAMNCAAALAAVGDVEAAERLGRDALARAVTAVGPDHVLAANLRAGLAQDLRTLRRGEEADALEQQALRTLVASRGADHQQTLYMRSGQRPYWDFEPQPT</sequence>
<dbReference type="Proteomes" id="UP000324965">
    <property type="component" value="Unassembled WGS sequence"/>
</dbReference>
<dbReference type="PANTHER" id="PTHR46082">
    <property type="entry name" value="ATP/GTP-BINDING PROTEIN-RELATED"/>
    <property type="match status" value="1"/>
</dbReference>
<dbReference type="InterPro" id="IPR027417">
    <property type="entry name" value="P-loop_NTPase"/>
</dbReference>
<comment type="caution">
    <text evidence="3">The sequence shown here is derived from an EMBL/GenBank/DDBJ whole genome shotgun (WGS) entry which is preliminary data.</text>
</comment>
<gene>
    <name evidence="3" type="ORF">FGF04_09560</name>
</gene>
<dbReference type="EMBL" id="VDFC01000028">
    <property type="protein sequence ID" value="KAA0940440.1"/>
    <property type="molecule type" value="Genomic_DNA"/>
</dbReference>
<dbReference type="AlphaFoldDB" id="A0A5B0BEG7"/>
<dbReference type="Pfam" id="PF13191">
    <property type="entry name" value="AAA_16"/>
    <property type="match status" value="1"/>
</dbReference>
<reference evidence="3 4" key="1">
    <citation type="submission" date="2019-05" db="EMBL/GenBank/DDBJ databases">
        <authorList>
            <person name="Hariharan J."/>
            <person name="Choudoir M.J."/>
            <person name="Diebold P."/>
            <person name="Panke-Buisse K."/>
            <person name="Buckley D.H."/>
        </authorList>
    </citation>
    <scope>NUCLEOTIDE SEQUENCE [LARGE SCALE GENOMIC DNA]</scope>
    <source>
        <strain evidence="3 4">SUN51</strain>
    </source>
</reference>
<dbReference type="Pfam" id="PF13424">
    <property type="entry name" value="TPR_12"/>
    <property type="match status" value="1"/>
</dbReference>
<dbReference type="InterPro" id="IPR041664">
    <property type="entry name" value="AAA_16"/>
</dbReference>
<evidence type="ECO:0000259" key="2">
    <source>
        <dbReference type="Pfam" id="PF13191"/>
    </source>
</evidence>
<evidence type="ECO:0000313" key="4">
    <source>
        <dbReference type="Proteomes" id="UP000324965"/>
    </source>
</evidence>
<evidence type="ECO:0000256" key="1">
    <source>
        <dbReference type="SAM" id="MobiDB-lite"/>
    </source>
</evidence>